<dbReference type="InterPro" id="IPR051487">
    <property type="entry name" value="Ser/Thr_Proteases_Immune/Dev"/>
</dbReference>
<dbReference type="Pfam" id="PF00089">
    <property type="entry name" value="Trypsin"/>
    <property type="match status" value="1"/>
</dbReference>
<evidence type="ECO:0000259" key="3">
    <source>
        <dbReference type="Pfam" id="PF00089"/>
    </source>
</evidence>
<dbReference type="GO" id="GO:0004252">
    <property type="term" value="F:serine-type endopeptidase activity"/>
    <property type="evidence" value="ECO:0007669"/>
    <property type="project" value="InterPro"/>
</dbReference>
<gene>
    <name evidence="5" type="ORF">AVEN_213536_1</name>
    <name evidence="4" type="ORF">AVEN_249695_1</name>
</gene>
<dbReference type="GO" id="GO:0006508">
    <property type="term" value="P:proteolysis"/>
    <property type="evidence" value="ECO:0007669"/>
    <property type="project" value="InterPro"/>
</dbReference>
<dbReference type="EMBL" id="BGPR01094123">
    <property type="protein sequence ID" value="GBM33550.1"/>
    <property type="molecule type" value="Genomic_DNA"/>
</dbReference>
<dbReference type="InterPro" id="IPR043504">
    <property type="entry name" value="Peptidase_S1_PA_chymotrypsin"/>
</dbReference>
<dbReference type="EMBL" id="BGPR01094096">
    <property type="protein sequence ID" value="GBM33445.1"/>
    <property type="molecule type" value="Genomic_DNA"/>
</dbReference>
<dbReference type="Proteomes" id="UP000499080">
    <property type="component" value="Unassembled WGS sequence"/>
</dbReference>
<keyword evidence="1" id="KW-1015">Disulfide bond</keyword>
<dbReference type="Gene3D" id="2.40.10.10">
    <property type="entry name" value="Trypsin-like serine proteases"/>
    <property type="match status" value="1"/>
</dbReference>
<sequence>WTLDPRSFVVRAGDIIRDNGYQVNVTKIILHEKFVPGQYYNDIAILTLENEVQPLNRPVCLPSPELSIRNLTGANTTLLGWGHTSYGKHKCVLPSLLLSLKNALQLMTNQLFSPCVSINEQQKKET</sequence>
<dbReference type="InterPro" id="IPR009003">
    <property type="entry name" value="Peptidase_S1_PA"/>
</dbReference>
<name>A0A4Y2EZZ9_ARAVE</name>
<comment type="similarity">
    <text evidence="2">Belongs to the peptidase S1 family. CLIP subfamily.</text>
</comment>
<reference evidence="4 6" key="1">
    <citation type="journal article" date="2019" name="Sci. Rep.">
        <title>Orb-weaving spider Araneus ventricosus genome elucidates the spidroin gene catalogue.</title>
        <authorList>
            <person name="Kono N."/>
            <person name="Nakamura H."/>
            <person name="Ohtoshi R."/>
            <person name="Moran D.A.P."/>
            <person name="Shinohara A."/>
            <person name="Yoshida Y."/>
            <person name="Fujiwara M."/>
            <person name="Mori M."/>
            <person name="Tomita M."/>
            <person name="Arakawa K."/>
        </authorList>
    </citation>
    <scope>NUCLEOTIDE SEQUENCE [LARGE SCALE GENOMIC DNA]</scope>
</reference>
<protein>
    <recommendedName>
        <fullName evidence="3">Peptidase S1 domain-containing protein</fullName>
    </recommendedName>
</protein>
<dbReference type="SUPFAM" id="SSF50494">
    <property type="entry name" value="Trypsin-like serine proteases"/>
    <property type="match status" value="1"/>
</dbReference>
<dbReference type="AlphaFoldDB" id="A0A4Y2EZZ9"/>
<evidence type="ECO:0000256" key="1">
    <source>
        <dbReference type="ARBA" id="ARBA00023157"/>
    </source>
</evidence>
<feature type="domain" description="Peptidase S1" evidence="3">
    <location>
        <begin position="7"/>
        <end position="90"/>
    </location>
</feature>
<accession>A0A4Y2EZZ9</accession>
<dbReference type="InterPro" id="IPR001254">
    <property type="entry name" value="Trypsin_dom"/>
</dbReference>
<evidence type="ECO:0000313" key="5">
    <source>
        <dbReference type="EMBL" id="GBM33550.1"/>
    </source>
</evidence>
<proteinExistence type="inferred from homology"/>
<dbReference type="OrthoDB" id="6493161at2759"/>
<evidence type="ECO:0000313" key="6">
    <source>
        <dbReference type="Proteomes" id="UP000499080"/>
    </source>
</evidence>
<dbReference type="PANTHER" id="PTHR24256">
    <property type="entry name" value="TRYPTASE-RELATED"/>
    <property type="match status" value="1"/>
</dbReference>
<feature type="non-terminal residue" evidence="4">
    <location>
        <position position="1"/>
    </location>
</feature>
<keyword evidence="6" id="KW-1185">Reference proteome</keyword>
<evidence type="ECO:0000256" key="2">
    <source>
        <dbReference type="ARBA" id="ARBA00024195"/>
    </source>
</evidence>
<evidence type="ECO:0000313" key="4">
    <source>
        <dbReference type="EMBL" id="GBM33445.1"/>
    </source>
</evidence>
<organism evidence="4 6">
    <name type="scientific">Araneus ventricosus</name>
    <name type="common">Orbweaver spider</name>
    <name type="synonym">Epeira ventricosa</name>
    <dbReference type="NCBI Taxonomy" id="182803"/>
    <lineage>
        <taxon>Eukaryota</taxon>
        <taxon>Metazoa</taxon>
        <taxon>Ecdysozoa</taxon>
        <taxon>Arthropoda</taxon>
        <taxon>Chelicerata</taxon>
        <taxon>Arachnida</taxon>
        <taxon>Araneae</taxon>
        <taxon>Araneomorphae</taxon>
        <taxon>Entelegynae</taxon>
        <taxon>Araneoidea</taxon>
        <taxon>Araneidae</taxon>
        <taxon>Araneus</taxon>
    </lineage>
</organism>
<comment type="caution">
    <text evidence="4">The sequence shown here is derived from an EMBL/GenBank/DDBJ whole genome shotgun (WGS) entry which is preliminary data.</text>
</comment>